<dbReference type="InterPro" id="IPR052069">
    <property type="entry name" value="Ca-reg_mRNA-binding_domain"/>
</dbReference>
<keyword evidence="2" id="KW-1133">Transmembrane helix</keyword>
<dbReference type="InterPro" id="IPR010718">
    <property type="entry name" value="DUF1294"/>
</dbReference>
<dbReference type="KEGG" id="rgl:CS053_03315"/>
<feature type="transmembrane region" description="Helical" evidence="2">
    <location>
        <begin position="173"/>
        <end position="190"/>
    </location>
</feature>
<dbReference type="PANTHER" id="PTHR12962">
    <property type="entry name" value="CALCIUM-REGULATED HEAT STABLE PROTEIN CRHSP-24-RELATED"/>
    <property type="match status" value="1"/>
</dbReference>
<name>A0A5B9E1S1_9GAMM</name>
<evidence type="ECO:0000256" key="2">
    <source>
        <dbReference type="SAM" id="Phobius"/>
    </source>
</evidence>
<evidence type="ECO:0000256" key="1">
    <source>
        <dbReference type="ARBA" id="ARBA00022553"/>
    </source>
</evidence>
<dbReference type="GO" id="GO:0005829">
    <property type="term" value="C:cytosol"/>
    <property type="evidence" value="ECO:0007669"/>
    <property type="project" value="UniProtKB-ARBA"/>
</dbReference>
<evidence type="ECO:0000313" key="5">
    <source>
        <dbReference type="Proteomes" id="UP000321807"/>
    </source>
</evidence>
<dbReference type="EMBL" id="CP042807">
    <property type="protein sequence ID" value="QEE26292.1"/>
    <property type="molecule type" value="Genomic_DNA"/>
</dbReference>
<keyword evidence="2" id="KW-0472">Membrane</keyword>
<dbReference type="SMART" id="SM00357">
    <property type="entry name" value="CSP"/>
    <property type="match status" value="1"/>
</dbReference>
<dbReference type="Gene3D" id="2.40.50.140">
    <property type="entry name" value="Nucleic acid-binding proteins"/>
    <property type="match status" value="1"/>
</dbReference>
<dbReference type="GO" id="GO:0003730">
    <property type="term" value="F:mRNA 3'-UTR binding"/>
    <property type="evidence" value="ECO:0007669"/>
    <property type="project" value="TreeGrafter"/>
</dbReference>
<dbReference type="InterPro" id="IPR011129">
    <property type="entry name" value="CSD"/>
</dbReference>
<keyword evidence="1" id="KW-0597">Phosphoprotein</keyword>
<feature type="transmembrane region" description="Helical" evidence="2">
    <location>
        <begin position="144"/>
        <end position="161"/>
    </location>
</feature>
<dbReference type="PROSITE" id="PS51857">
    <property type="entry name" value="CSD_2"/>
    <property type="match status" value="1"/>
</dbReference>
<dbReference type="RefSeq" id="WP_147628514.1">
    <property type="nucleotide sequence ID" value="NZ_CP042807.1"/>
</dbReference>
<organism evidence="4 5">
    <name type="scientific">Rhodanobacter glycinis</name>
    <dbReference type="NCBI Taxonomy" id="582702"/>
    <lineage>
        <taxon>Bacteria</taxon>
        <taxon>Pseudomonadati</taxon>
        <taxon>Pseudomonadota</taxon>
        <taxon>Gammaproteobacteria</taxon>
        <taxon>Lysobacterales</taxon>
        <taxon>Rhodanobacteraceae</taxon>
        <taxon>Rhodanobacter</taxon>
    </lineage>
</organism>
<feature type="domain" description="CSD" evidence="3">
    <location>
        <begin position="2"/>
        <end position="67"/>
    </location>
</feature>
<dbReference type="CDD" id="cd04458">
    <property type="entry name" value="CSP_CDS"/>
    <property type="match status" value="1"/>
</dbReference>
<accession>A0A5B9E1S1</accession>
<dbReference type="Proteomes" id="UP000321807">
    <property type="component" value="Chromosome"/>
</dbReference>
<keyword evidence="2" id="KW-0812">Transmembrane</keyword>
<feature type="transmembrane region" description="Helical" evidence="2">
    <location>
        <begin position="83"/>
        <end position="101"/>
    </location>
</feature>
<dbReference type="SUPFAM" id="SSF50249">
    <property type="entry name" value="Nucleic acid-binding proteins"/>
    <property type="match status" value="1"/>
</dbReference>
<dbReference type="InterPro" id="IPR012340">
    <property type="entry name" value="NA-bd_OB-fold"/>
</dbReference>
<dbReference type="GO" id="GO:0043488">
    <property type="term" value="P:regulation of mRNA stability"/>
    <property type="evidence" value="ECO:0007669"/>
    <property type="project" value="TreeGrafter"/>
</dbReference>
<dbReference type="PANTHER" id="PTHR12962:SF1">
    <property type="entry name" value="COLD SHOCK DOMAIN-CONTAINING PROTEIN CG9705"/>
    <property type="match status" value="1"/>
</dbReference>
<sequence length="207" mass="22876">MRYVGRITDWNDDRGFGFVTPNGGGDRAFVHIHAFERRSSRPTSGQLISYEPQKDERGRLKATAIRAVVLQPERNQSSRKSGLRKPIAVVFFAVLAAGWLLGKVPPVVLLAYAALSVVAFAMYGMDKSAARNNHWRTPESNLHIVALLGGWPGALLAQDVFHHKSKKTEFQSVFWTTVGLNCMALVWLLASRKANAVQTMLDALMGS</sequence>
<dbReference type="Pfam" id="PF06961">
    <property type="entry name" value="DUF1294"/>
    <property type="match status" value="1"/>
</dbReference>
<protein>
    <submittedName>
        <fullName evidence="4">DUF1294 domain-containing protein</fullName>
    </submittedName>
</protein>
<proteinExistence type="predicted"/>
<dbReference type="InterPro" id="IPR002059">
    <property type="entry name" value="CSP_DNA-bd"/>
</dbReference>
<gene>
    <name evidence="4" type="ORF">CS053_03315</name>
</gene>
<evidence type="ECO:0000259" key="3">
    <source>
        <dbReference type="PROSITE" id="PS51857"/>
    </source>
</evidence>
<reference evidence="4 5" key="1">
    <citation type="submission" date="2019-08" db="EMBL/GenBank/DDBJ databases">
        <title>Complete genome sequence of Rhodanobacter glycinis strain T01E-68 isolated from tomato root.</title>
        <authorList>
            <person name="Weon H.-Y."/>
            <person name="Lee S.A."/>
        </authorList>
    </citation>
    <scope>NUCLEOTIDE SEQUENCE [LARGE SCALE GENOMIC DNA]</scope>
    <source>
        <strain evidence="4 5">T01E-68</strain>
    </source>
</reference>
<feature type="transmembrane region" description="Helical" evidence="2">
    <location>
        <begin position="107"/>
        <end position="124"/>
    </location>
</feature>
<evidence type="ECO:0000313" key="4">
    <source>
        <dbReference type="EMBL" id="QEE26292.1"/>
    </source>
</evidence>
<dbReference type="Pfam" id="PF00313">
    <property type="entry name" value="CSD"/>
    <property type="match status" value="1"/>
</dbReference>
<dbReference type="AlphaFoldDB" id="A0A5B9E1S1"/>